<dbReference type="Proteomes" id="UP000001953">
    <property type="component" value="Chromosome"/>
</dbReference>
<accession>Q1QMK8</accession>
<reference evidence="1 2" key="1">
    <citation type="submission" date="2006-03" db="EMBL/GenBank/DDBJ databases">
        <title>Complete sequence of chromosome of Nitrobacter hamburgensis X14.</title>
        <authorList>
            <consortium name="US DOE Joint Genome Institute"/>
            <person name="Copeland A."/>
            <person name="Lucas S."/>
            <person name="Lapidus A."/>
            <person name="Barry K."/>
            <person name="Detter J.C."/>
            <person name="Glavina del Rio T."/>
            <person name="Hammon N."/>
            <person name="Israni S."/>
            <person name="Dalin E."/>
            <person name="Tice H."/>
            <person name="Pitluck S."/>
            <person name="Chain P."/>
            <person name="Malfatti S."/>
            <person name="Shin M."/>
            <person name="Vergez L."/>
            <person name="Schmutz J."/>
            <person name="Larimer F."/>
            <person name="Land M."/>
            <person name="Hauser L."/>
            <person name="Kyrpides N."/>
            <person name="Ivanova N."/>
            <person name="Ward B."/>
            <person name="Arp D."/>
            <person name="Klotz M."/>
            <person name="Stein L."/>
            <person name="O'Mullan G."/>
            <person name="Starkenburg S."/>
            <person name="Sayavedra L."/>
            <person name="Poret-Peterson A.T."/>
            <person name="Gentry M.E."/>
            <person name="Bruce D."/>
            <person name="Richardson P."/>
        </authorList>
    </citation>
    <scope>NUCLEOTIDE SEQUENCE [LARGE SCALE GENOMIC DNA]</scope>
    <source>
        <strain evidence="2">DSM 10229 / NCIMB 13809 / X14</strain>
    </source>
</reference>
<dbReference type="eggNOG" id="ENOG5033KIU">
    <property type="taxonomic scope" value="Bacteria"/>
</dbReference>
<dbReference type="STRING" id="323097.Nham_1723"/>
<dbReference type="AlphaFoldDB" id="Q1QMK8"/>
<gene>
    <name evidence="1" type="ordered locus">Nham_1723</name>
</gene>
<dbReference type="Gene3D" id="1.10.3230.30">
    <property type="entry name" value="Phage gp6-like head-tail connector protein"/>
    <property type="match status" value="1"/>
</dbReference>
<dbReference type="Pfam" id="PF05135">
    <property type="entry name" value="Phage_connect_1"/>
    <property type="match status" value="1"/>
</dbReference>
<keyword evidence="2" id="KW-1185">Reference proteome</keyword>
<dbReference type="KEGG" id="nha:Nham_1723"/>
<protein>
    <submittedName>
        <fullName evidence="1">Uncharacterized phage protein</fullName>
    </submittedName>
</protein>
<name>Q1QMK8_NITHX</name>
<dbReference type="HOGENOM" id="CLU_085951_6_4_5"/>
<evidence type="ECO:0000313" key="1">
    <source>
        <dbReference type="EMBL" id="ABE62539.1"/>
    </source>
</evidence>
<dbReference type="InterPro" id="IPR021146">
    <property type="entry name" value="Phage_gp6-like_head-tail"/>
</dbReference>
<dbReference type="NCBIfam" id="TIGR01560">
    <property type="entry name" value="put_DNA_pack"/>
    <property type="match status" value="1"/>
</dbReference>
<proteinExistence type="predicted"/>
<sequence length="100" mass="11175">MAFATLEELKAHCNVDFADDDAALQDYLDGASEYIRPFLVDDPEADVPPSTPSADLRQATLLIASSWYQQREASIDATLREIPFGAREIINNIRSWNFGL</sequence>
<organism evidence="1 2">
    <name type="scientific">Nitrobacter hamburgensis (strain DSM 10229 / NCIMB 13809 / X14)</name>
    <dbReference type="NCBI Taxonomy" id="323097"/>
    <lineage>
        <taxon>Bacteria</taxon>
        <taxon>Pseudomonadati</taxon>
        <taxon>Pseudomonadota</taxon>
        <taxon>Alphaproteobacteria</taxon>
        <taxon>Hyphomicrobiales</taxon>
        <taxon>Nitrobacteraceae</taxon>
        <taxon>Nitrobacter</taxon>
    </lineage>
</organism>
<dbReference type="EMBL" id="CP000319">
    <property type="protein sequence ID" value="ABE62539.1"/>
    <property type="molecule type" value="Genomic_DNA"/>
</dbReference>
<dbReference type="OrthoDB" id="7307102at2"/>
<evidence type="ECO:0000313" key="2">
    <source>
        <dbReference type="Proteomes" id="UP000001953"/>
    </source>
</evidence>
<dbReference type="RefSeq" id="WP_011510221.1">
    <property type="nucleotide sequence ID" value="NC_007964.1"/>
</dbReference>
<dbReference type="CDD" id="cd08054">
    <property type="entry name" value="gp6"/>
    <property type="match status" value="1"/>
</dbReference>
<dbReference type="InterPro" id="IPR006450">
    <property type="entry name" value="Phage_HK97_gp6-like"/>
</dbReference>